<dbReference type="Pfam" id="PF00440">
    <property type="entry name" value="TetR_N"/>
    <property type="match status" value="1"/>
</dbReference>
<keyword evidence="1" id="KW-0805">Transcription regulation</keyword>
<dbReference type="InterPro" id="IPR009057">
    <property type="entry name" value="Homeodomain-like_sf"/>
</dbReference>
<dbReference type="GO" id="GO:0003677">
    <property type="term" value="F:DNA binding"/>
    <property type="evidence" value="ECO:0007669"/>
    <property type="project" value="UniProtKB-UniRule"/>
</dbReference>
<dbReference type="PRINTS" id="PR00455">
    <property type="entry name" value="HTHTETR"/>
</dbReference>
<dbReference type="SUPFAM" id="SSF46689">
    <property type="entry name" value="Homeodomain-like"/>
    <property type="match status" value="1"/>
</dbReference>
<feature type="domain" description="HTH tetR-type" evidence="5">
    <location>
        <begin position="2"/>
        <end position="62"/>
    </location>
</feature>
<accession>A0A437Q926</accession>
<keyword evidence="7" id="KW-1185">Reference proteome</keyword>
<dbReference type="Proteomes" id="UP000282818">
    <property type="component" value="Unassembled WGS sequence"/>
</dbReference>
<evidence type="ECO:0000256" key="1">
    <source>
        <dbReference type="ARBA" id="ARBA00023015"/>
    </source>
</evidence>
<dbReference type="PANTHER" id="PTHR47506:SF3">
    <property type="entry name" value="HTH-TYPE TRANSCRIPTIONAL REGULATOR LMRA"/>
    <property type="match status" value="1"/>
</dbReference>
<gene>
    <name evidence="6" type="ORF">EOE65_07900</name>
</gene>
<dbReference type="InterPro" id="IPR036271">
    <property type="entry name" value="Tet_transcr_reg_TetR-rel_C_sf"/>
</dbReference>
<reference evidence="6 7" key="1">
    <citation type="submission" date="2019-01" db="EMBL/GenBank/DDBJ databases">
        <authorList>
            <person name="Chen W.-M."/>
        </authorList>
    </citation>
    <scope>NUCLEOTIDE SEQUENCE [LARGE SCALE GENOMIC DNA]</scope>
    <source>
        <strain evidence="6 7">HPM-16</strain>
    </source>
</reference>
<dbReference type="PANTHER" id="PTHR47506">
    <property type="entry name" value="TRANSCRIPTIONAL REGULATORY PROTEIN"/>
    <property type="match status" value="1"/>
</dbReference>
<evidence type="ECO:0000256" key="4">
    <source>
        <dbReference type="PROSITE-ProRule" id="PRU00335"/>
    </source>
</evidence>
<proteinExistence type="predicted"/>
<dbReference type="InterPro" id="IPR001647">
    <property type="entry name" value="HTH_TetR"/>
</dbReference>
<evidence type="ECO:0000256" key="3">
    <source>
        <dbReference type="ARBA" id="ARBA00023163"/>
    </source>
</evidence>
<dbReference type="EMBL" id="SACQ01000003">
    <property type="protein sequence ID" value="RVU30929.1"/>
    <property type="molecule type" value="Genomic_DNA"/>
</dbReference>
<evidence type="ECO:0000313" key="7">
    <source>
        <dbReference type="Proteomes" id="UP000282818"/>
    </source>
</evidence>
<evidence type="ECO:0000313" key="6">
    <source>
        <dbReference type="EMBL" id="RVU30929.1"/>
    </source>
</evidence>
<protein>
    <submittedName>
        <fullName evidence="6">TetR/AcrR family transcriptional regulator</fullName>
    </submittedName>
</protein>
<name>A0A437Q926_9GAMM</name>
<feature type="DNA-binding region" description="H-T-H motif" evidence="4">
    <location>
        <begin position="25"/>
        <end position="44"/>
    </location>
</feature>
<evidence type="ECO:0000259" key="5">
    <source>
        <dbReference type="PROSITE" id="PS50977"/>
    </source>
</evidence>
<organism evidence="6 7">
    <name type="scientific">Neptunomonas marina</name>
    <dbReference type="NCBI Taxonomy" id="1815562"/>
    <lineage>
        <taxon>Bacteria</taxon>
        <taxon>Pseudomonadati</taxon>
        <taxon>Pseudomonadota</taxon>
        <taxon>Gammaproteobacteria</taxon>
        <taxon>Oceanospirillales</taxon>
        <taxon>Oceanospirillaceae</taxon>
        <taxon>Neptunomonas</taxon>
    </lineage>
</organism>
<dbReference type="AlphaFoldDB" id="A0A437Q926"/>
<dbReference type="RefSeq" id="WP_127693774.1">
    <property type="nucleotide sequence ID" value="NZ_SACQ01000003.1"/>
</dbReference>
<evidence type="ECO:0000256" key="2">
    <source>
        <dbReference type="ARBA" id="ARBA00023125"/>
    </source>
</evidence>
<dbReference type="PROSITE" id="PS50977">
    <property type="entry name" value="HTH_TETR_2"/>
    <property type="match status" value="1"/>
</dbReference>
<keyword evidence="3" id="KW-0804">Transcription</keyword>
<dbReference type="SUPFAM" id="SSF48498">
    <property type="entry name" value="Tetracyclin repressor-like, C-terminal domain"/>
    <property type="match status" value="1"/>
</dbReference>
<sequence length="198" mass="21836">MNDKRQELIDAALALFYEKGVKSVGINEILARSGVAKKTLYHHFASKDALILGALGQRHEQFIGWLARVLSGSQSVDEVIDRLFTGLDHWFNGTVEELGDFRGCFFINTAAQYTELNSEIASYCAKHKALVAQTIRRSIAEENEQAWADTIMLLKEGAITSAYVGQQVGAAKQAQQILAALRAQAKSPTLSVHNRTSR</sequence>
<comment type="caution">
    <text evidence="6">The sequence shown here is derived from an EMBL/GenBank/DDBJ whole genome shotgun (WGS) entry which is preliminary data.</text>
</comment>
<keyword evidence="2 4" id="KW-0238">DNA-binding</keyword>
<dbReference type="Gene3D" id="1.10.357.10">
    <property type="entry name" value="Tetracycline Repressor, domain 2"/>
    <property type="match status" value="1"/>
</dbReference>